<keyword evidence="1" id="KW-1185">Reference proteome</keyword>
<name>A0A1I7X536_HETBA</name>
<dbReference type="WBParaSite" id="Hba_12705">
    <property type="protein sequence ID" value="Hba_12705"/>
    <property type="gene ID" value="Hba_12705"/>
</dbReference>
<organism evidence="1 2">
    <name type="scientific">Heterorhabditis bacteriophora</name>
    <name type="common">Entomopathogenic nematode worm</name>
    <dbReference type="NCBI Taxonomy" id="37862"/>
    <lineage>
        <taxon>Eukaryota</taxon>
        <taxon>Metazoa</taxon>
        <taxon>Ecdysozoa</taxon>
        <taxon>Nematoda</taxon>
        <taxon>Chromadorea</taxon>
        <taxon>Rhabditida</taxon>
        <taxon>Rhabditina</taxon>
        <taxon>Rhabditomorpha</taxon>
        <taxon>Strongyloidea</taxon>
        <taxon>Heterorhabditidae</taxon>
        <taxon>Heterorhabditis</taxon>
    </lineage>
</organism>
<reference evidence="2" key="1">
    <citation type="submission" date="2016-11" db="UniProtKB">
        <authorList>
            <consortium name="WormBaseParasite"/>
        </authorList>
    </citation>
    <scope>IDENTIFICATION</scope>
</reference>
<proteinExistence type="predicted"/>
<evidence type="ECO:0000313" key="1">
    <source>
        <dbReference type="Proteomes" id="UP000095283"/>
    </source>
</evidence>
<sequence>MKTFSGAQDNWQQNALSALSALSIFRAKLTFDEEEGISDSRGYYENISGPQKA</sequence>
<protein>
    <submittedName>
        <fullName evidence="2">Uncharacterized protein</fullName>
    </submittedName>
</protein>
<accession>A0A1I7X536</accession>
<evidence type="ECO:0000313" key="2">
    <source>
        <dbReference type="WBParaSite" id="Hba_12705"/>
    </source>
</evidence>
<dbReference type="AlphaFoldDB" id="A0A1I7X536"/>
<dbReference type="Proteomes" id="UP000095283">
    <property type="component" value="Unplaced"/>
</dbReference>